<feature type="transmembrane region" description="Helical" evidence="2">
    <location>
        <begin position="696"/>
        <end position="715"/>
    </location>
</feature>
<dbReference type="GO" id="GO:0016743">
    <property type="term" value="F:carboxyl- or carbamoyltransferase activity"/>
    <property type="evidence" value="ECO:0007669"/>
    <property type="project" value="InterPro"/>
</dbReference>
<sequence>MTAGRPSLEGGIPVEATCSLERLLGMDPRSLCVIDDLSVDERRRILADAMKLKEVFSDPVDVLRTGFRVDDPQSCVYSIFMENSTRTKESFLNAAKFHDVKVNIFDCQTSSFLKSETITDTIKMLIGYSPAGRTTFVIRSKLEGVCRWLEFAMAKYARLHGIKKPIFINAGDGSHEHPTQELLDQLTFVESIKRLNREAGGSPSGGYSPIGIEPYDFQAIHVALIGDLKNGRTVHSKVNGLRVFDNVKVDLIAPGELGMPEFYTERMRSLGYDVRQFPSLDEYLDQDDVAKIWYFTRLQLERMTDDQREKSAILWRAVSFDATTMMGKLPDGCKFFHPLPRDSRFPTIPFEIDDTDLNGWDEQSRNGYFLRIVLLRGIAAAGPPKVEVQFDTDRRCGNPRCVSNEVNGQREVIPAMMKDSAVFMSCCLTAQYREMTDDDEMAVDRSRRPLWWILLLTLGPFGVSFGFALQFALLTPFGMKLGISETMSSYLWLCGPVTGMIVQPLVGRLSDQCQNKWGRRRPYALGGTIVLLISLFLIAWSLDLGVLLGDRGADHRWATLIFVFSFWLFDASNNEELDASNCNLLRSTVVCEQVLAVVFRALISDTVPDSQLSLAYSFQQCWWALGMISGYFCCRLSWASVRVWASDGASWSVASPLLAFMGVDLSVACPRECALTHQQNQCPAEYVAGCYDLRSAFSVNILVVALTVSIACVAGREVQHIARYRISVRSILSNPLKLCCVDFRALPSDYTLIYVATLLSWTGWFASQIYQSHFAAVELLNGGESGPEYEEAMHVAAGGMLGAAILSGISGLVANAILTVVLRRDCRSTYPLWGVSCLLLGAVLSMAPLLKHVGVGAVATQTWLAADRYAVTCSVPYALVASISHVASSEAESEHPSGEDEGGGAMMGVLNVAVCIPQLLLSLVGGPLNTAAGSDSASFLLGGSCSFAGGAVLLLWKSCGSPSPNTPMDVDCLQHCENSSAEDTTTAAE</sequence>
<dbReference type="Pfam" id="PF02729">
    <property type="entry name" value="OTCace_N"/>
    <property type="match status" value="1"/>
</dbReference>
<evidence type="ECO:0000313" key="5">
    <source>
        <dbReference type="Proteomes" id="UP000570595"/>
    </source>
</evidence>
<dbReference type="PROSITE" id="PS00097">
    <property type="entry name" value="CARBAMOYLTRANSFERASE"/>
    <property type="match status" value="1"/>
</dbReference>
<dbReference type="InterPro" id="IPR006130">
    <property type="entry name" value="Asp/Orn_carbamoylTrfase"/>
</dbReference>
<dbReference type="Proteomes" id="UP000570595">
    <property type="component" value="Unassembled WGS sequence"/>
</dbReference>
<name>A0A7J6M685_PEROL</name>
<evidence type="ECO:0000313" key="4">
    <source>
        <dbReference type="EMBL" id="KAF4666936.1"/>
    </source>
</evidence>
<dbReference type="InterPro" id="IPR002801">
    <property type="entry name" value="Asp_carbamoylTrfase_reg"/>
</dbReference>
<evidence type="ECO:0000259" key="3">
    <source>
        <dbReference type="Pfam" id="PF02729"/>
    </source>
</evidence>
<dbReference type="GO" id="GO:0016597">
    <property type="term" value="F:amino acid binding"/>
    <property type="evidence" value="ECO:0007669"/>
    <property type="project" value="InterPro"/>
</dbReference>
<keyword evidence="2" id="KW-0472">Membrane</keyword>
<dbReference type="InterPro" id="IPR036901">
    <property type="entry name" value="Asp/Orn_carbamoylTrfase_sf"/>
</dbReference>
<gene>
    <name evidence="4" type="ORF">FOZ61_009024</name>
</gene>
<dbReference type="InterPro" id="IPR006132">
    <property type="entry name" value="Asp/Orn_carbamoyltranf_P-bd"/>
</dbReference>
<keyword evidence="1" id="KW-0808">Transferase</keyword>
<reference evidence="4 5" key="1">
    <citation type="submission" date="2020-04" db="EMBL/GenBank/DDBJ databases">
        <title>Perkinsus olseni comparative genomics.</title>
        <authorList>
            <person name="Bogema D.R."/>
        </authorList>
    </citation>
    <scope>NUCLEOTIDE SEQUENCE [LARGE SCALE GENOMIC DNA]</scope>
    <source>
        <strain evidence="4">ATCC PRA-179</strain>
    </source>
</reference>
<dbReference type="PANTHER" id="PTHR35805">
    <property type="entry name" value="ASPARTATE CARBAMOYLTRANSFERASE REGULATORY CHAIN"/>
    <property type="match status" value="1"/>
</dbReference>
<feature type="transmembrane region" description="Helical" evidence="2">
    <location>
        <begin position="752"/>
        <end position="772"/>
    </location>
</feature>
<dbReference type="PANTHER" id="PTHR35805:SF1">
    <property type="entry name" value="ASPARTATE CARBAMOYLTRANSFERASE REGULATORY CHAIN"/>
    <property type="match status" value="1"/>
</dbReference>
<evidence type="ECO:0000256" key="2">
    <source>
        <dbReference type="SAM" id="Phobius"/>
    </source>
</evidence>
<feature type="domain" description="Aspartate/ornithine carbamoyltransferase carbamoyl-P binding" evidence="3">
    <location>
        <begin position="29"/>
        <end position="190"/>
    </location>
</feature>
<feature type="transmembrane region" description="Helical" evidence="2">
    <location>
        <begin position="489"/>
        <end position="510"/>
    </location>
</feature>
<dbReference type="Gene3D" id="3.40.50.1370">
    <property type="entry name" value="Aspartate/ornithine carbamoyltransferase"/>
    <property type="match status" value="2"/>
</dbReference>
<feature type="transmembrane region" description="Helical" evidence="2">
    <location>
        <begin position="522"/>
        <end position="542"/>
    </location>
</feature>
<dbReference type="GO" id="GO:0006207">
    <property type="term" value="P:'de novo' pyrimidine nucleobase biosynthetic process"/>
    <property type="evidence" value="ECO:0007669"/>
    <property type="project" value="InterPro"/>
</dbReference>
<dbReference type="GO" id="GO:0009347">
    <property type="term" value="C:aspartate carbamoyltransferase complex"/>
    <property type="evidence" value="ECO:0007669"/>
    <property type="project" value="InterPro"/>
</dbReference>
<protein>
    <recommendedName>
        <fullName evidence="3">Aspartate/ornithine carbamoyltransferase carbamoyl-P binding domain-containing protein</fullName>
    </recommendedName>
</protein>
<feature type="transmembrane region" description="Helical" evidence="2">
    <location>
        <begin position="792"/>
        <end position="818"/>
    </location>
</feature>
<dbReference type="OrthoDB" id="1924069at2759"/>
<comment type="caution">
    <text evidence="4">The sequence shown here is derived from an EMBL/GenBank/DDBJ whole genome shotgun (WGS) entry which is preliminary data.</text>
</comment>
<dbReference type="EMBL" id="JABAHT010000063">
    <property type="protein sequence ID" value="KAF4666936.1"/>
    <property type="molecule type" value="Genomic_DNA"/>
</dbReference>
<proteinExistence type="predicted"/>
<dbReference type="Gene3D" id="1.20.1250.20">
    <property type="entry name" value="MFS general substrate transporter like domains"/>
    <property type="match status" value="1"/>
</dbReference>
<dbReference type="SUPFAM" id="SSF53671">
    <property type="entry name" value="Aspartate/ornithine carbamoyltransferase"/>
    <property type="match status" value="1"/>
</dbReference>
<keyword evidence="2" id="KW-0812">Transmembrane</keyword>
<evidence type="ECO:0000256" key="1">
    <source>
        <dbReference type="ARBA" id="ARBA00022679"/>
    </source>
</evidence>
<dbReference type="SUPFAM" id="SSF103473">
    <property type="entry name" value="MFS general substrate transporter"/>
    <property type="match status" value="2"/>
</dbReference>
<dbReference type="PRINTS" id="PR00101">
    <property type="entry name" value="ATCASE"/>
</dbReference>
<dbReference type="AlphaFoldDB" id="A0A7J6M685"/>
<dbReference type="Pfam" id="PF13347">
    <property type="entry name" value="MFS_2"/>
    <property type="match status" value="1"/>
</dbReference>
<feature type="transmembrane region" description="Helical" evidence="2">
    <location>
        <begin position="937"/>
        <end position="956"/>
    </location>
</feature>
<accession>A0A7J6M685</accession>
<dbReference type="GO" id="GO:0006520">
    <property type="term" value="P:amino acid metabolic process"/>
    <property type="evidence" value="ECO:0007669"/>
    <property type="project" value="InterPro"/>
</dbReference>
<feature type="transmembrane region" description="Helical" evidence="2">
    <location>
        <begin position="450"/>
        <end position="469"/>
    </location>
</feature>
<feature type="transmembrane region" description="Helical" evidence="2">
    <location>
        <begin position="905"/>
        <end position="925"/>
    </location>
</feature>
<dbReference type="InterPro" id="IPR036259">
    <property type="entry name" value="MFS_trans_sf"/>
</dbReference>
<feature type="transmembrane region" description="Helical" evidence="2">
    <location>
        <begin position="830"/>
        <end position="850"/>
    </location>
</feature>
<organism evidence="4 5">
    <name type="scientific">Perkinsus olseni</name>
    <name type="common">Perkinsus atlanticus</name>
    <dbReference type="NCBI Taxonomy" id="32597"/>
    <lineage>
        <taxon>Eukaryota</taxon>
        <taxon>Sar</taxon>
        <taxon>Alveolata</taxon>
        <taxon>Perkinsozoa</taxon>
        <taxon>Perkinsea</taxon>
        <taxon>Perkinsida</taxon>
        <taxon>Perkinsidae</taxon>
        <taxon>Perkinsus</taxon>
    </lineage>
</organism>
<keyword evidence="2" id="KW-1133">Transmembrane helix</keyword>